<evidence type="ECO:0000313" key="3">
    <source>
        <dbReference type="Proteomes" id="UP000434172"/>
    </source>
</evidence>
<sequence length="204" mass="21540">MGDKAQRQRYVPGDRLPALLLDATLSAQLLLTVWAEEKPREAGGGTSDVLPDTNTDHTKSAFPAFAGAPQPLVPGPWPSSEVAEWKIRFIGCLMPSPLRAQGIASLQPSSSLLSHPHTGLLAGTFAVRFCAASSSKLHIPTQHSKKNTAASLLLPSTGESTPRPPTTGAEEPPARALLAKQYEALAHDASEAHDTSSATVRRSP</sequence>
<dbReference type="EMBL" id="WOWK01000103">
    <property type="protein sequence ID" value="KAF0318886.1"/>
    <property type="molecule type" value="Genomic_DNA"/>
</dbReference>
<organism evidence="2 3">
    <name type="scientific">Colletotrichum asianum</name>
    <dbReference type="NCBI Taxonomy" id="702518"/>
    <lineage>
        <taxon>Eukaryota</taxon>
        <taxon>Fungi</taxon>
        <taxon>Dikarya</taxon>
        <taxon>Ascomycota</taxon>
        <taxon>Pezizomycotina</taxon>
        <taxon>Sordariomycetes</taxon>
        <taxon>Hypocreomycetidae</taxon>
        <taxon>Glomerellales</taxon>
        <taxon>Glomerellaceae</taxon>
        <taxon>Colletotrichum</taxon>
        <taxon>Colletotrichum gloeosporioides species complex</taxon>
    </lineage>
</organism>
<feature type="region of interest" description="Disordered" evidence="1">
    <location>
        <begin position="153"/>
        <end position="175"/>
    </location>
</feature>
<keyword evidence="3" id="KW-1185">Reference proteome</keyword>
<name>A0A8H3VYH0_9PEZI</name>
<evidence type="ECO:0000256" key="1">
    <source>
        <dbReference type="SAM" id="MobiDB-lite"/>
    </source>
</evidence>
<comment type="caution">
    <text evidence="2">The sequence shown here is derived from an EMBL/GenBank/DDBJ whole genome shotgun (WGS) entry which is preliminary data.</text>
</comment>
<reference evidence="2 3" key="1">
    <citation type="submission" date="2019-12" db="EMBL/GenBank/DDBJ databases">
        <title>A genome sequence resource for the geographically widespread anthracnose pathogen Colletotrichum asianum.</title>
        <authorList>
            <person name="Meng Y."/>
        </authorList>
    </citation>
    <scope>NUCLEOTIDE SEQUENCE [LARGE SCALE GENOMIC DNA]</scope>
    <source>
        <strain evidence="2 3">ICMP 18580</strain>
    </source>
</reference>
<dbReference type="Proteomes" id="UP000434172">
    <property type="component" value="Unassembled WGS sequence"/>
</dbReference>
<proteinExistence type="predicted"/>
<protein>
    <submittedName>
        <fullName evidence="2">Uncharacterized protein</fullName>
    </submittedName>
</protein>
<dbReference type="AlphaFoldDB" id="A0A8H3VYH0"/>
<gene>
    <name evidence="2" type="ORF">GQ607_013845</name>
</gene>
<evidence type="ECO:0000313" key="2">
    <source>
        <dbReference type="EMBL" id="KAF0318886.1"/>
    </source>
</evidence>
<accession>A0A8H3VYH0</accession>